<dbReference type="InterPro" id="IPR036388">
    <property type="entry name" value="WH-like_DNA-bd_sf"/>
</dbReference>
<dbReference type="InterPro" id="IPR036390">
    <property type="entry name" value="WH_DNA-bd_sf"/>
</dbReference>
<reference evidence="2" key="1">
    <citation type="submission" date="2009-10" db="EMBL/GenBank/DDBJ databases">
        <title>Diversity of trophic interactions inside an arsenic-rich microbial ecosystem.</title>
        <authorList>
            <person name="Bertin P.N."/>
            <person name="Heinrich-Salmeron A."/>
            <person name="Pelletier E."/>
            <person name="Goulhen-Chollet F."/>
            <person name="Arsene-Ploetze F."/>
            <person name="Gallien S."/>
            <person name="Calteau A."/>
            <person name="Vallenet D."/>
            <person name="Casiot C."/>
            <person name="Chane-Woon-Ming B."/>
            <person name="Giloteaux L."/>
            <person name="Barakat M."/>
            <person name="Bonnefoy V."/>
            <person name="Bruneel O."/>
            <person name="Chandler M."/>
            <person name="Cleiss J."/>
            <person name="Duran R."/>
            <person name="Elbaz-Poulichet F."/>
            <person name="Fonknechten N."/>
            <person name="Lauga B."/>
            <person name="Mornico D."/>
            <person name="Ortet P."/>
            <person name="Schaeffer C."/>
            <person name="Siguier P."/>
            <person name="Alexander Thil Smith A."/>
            <person name="Van Dorsselaer A."/>
            <person name="Weissenbach J."/>
            <person name="Medigue C."/>
            <person name="Le Paslier D."/>
        </authorList>
    </citation>
    <scope>NUCLEOTIDE SEQUENCE</scope>
</reference>
<evidence type="ECO:0000313" key="2">
    <source>
        <dbReference type="EMBL" id="CBH95500.1"/>
    </source>
</evidence>
<dbReference type="SUPFAM" id="SSF46785">
    <property type="entry name" value="Winged helix' DNA-binding domain"/>
    <property type="match status" value="1"/>
</dbReference>
<sequence length="156" mass="17388">MSTSKTNPSRKPPGLVITPLIGALLRLPHEAVAARMLGALHANGFDITPTELRVFLYPGPDGRRPIDLARQCNMSRQAMNYVISGLEHRGYVERHAGPSPAATALRLTDKGWQAVRQIRSCVTAIEKEWAAHLGEQRFNELRETLHDLSQWMGKLD</sequence>
<dbReference type="Pfam" id="PF12802">
    <property type="entry name" value="MarR_2"/>
    <property type="match status" value="1"/>
</dbReference>
<evidence type="ECO:0000259" key="1">
    <source>
        <dbReference type="Pfam" id="PF12802"/>
    </source>
</evidence>
<name>E6PKP9_9ZZZZ</name>
<dbReference type="AlphaFoldDB" id="E6PKP9"/>
<proteinExistence type="predicted"/>
<dbReference type="GO" id="GO:0003700">
    <property type="term" value="F:DNA-binding transcription factor activity"/>
    <property type="evidence" value="ECO:0007669"/>
    <property type="project" value="InterPro"/>
</dbReference>
<dbReference type="EMBL" id="CABM01000006">
    <property type="protein sequence ID" value="CBH95500.1"/>
    <property type="molecule type" value="Genomic_DNA"/>
</dbReference>
<comment type="caution">
    <text evidence="2">The sequence shown here is derived from an EMBL/GenBank/DDBJ whole genome shotgun (WGS) entry which is preliminary data.</text>
</comment>
<dbReference type="Gene3D" id="1.10.10.10">
    <property type="entry name" value="Winged helix-like DNA-binding domain superfamily/Winged helix DNA-binding domain"/>
    <property type="match status" value="1"/>
</dbReference>
<protein>
    <recommendedName>
        <fullName evidence="1">HTH marR-type domain-containing protein</fullName>
    </recommendedName>
</protein>
<accession>E6PKP9</accession>
<dbReference type="InterPro" id="IPR000835">
    <property type="entry name" value="HTH_MarR-typ"/>
</dbReference>
<gene>
    <name evidence="2" type="ORF">CARN2_1761</name>
</gene>
<feature type="domain" description="HTH marR-type" evidence="1">
    <location>
        <begin position="46"/>
        <end position="97"/>
    </location>
</feature>
<organism evidence="2">
    <name type="scientific">mine drainage metagenome</name>
    <dbReference type="NCBI Taxonomy" id="410659"/>
    <lineage>
        <taxon>unclassified sequences</taxon>
        <taxon>metagenomes</taxon>
        <taxon>ecological metagenomes</taxon>
    </lineage>
</organism>